<dbReference type="InterPro" id="IPR004031">
    <property type="entry name" value="PMP22/EMP/MP20/Claudin"/>
</dbReference>
<keyword evidence="2 8" id="KW-0796">Tight junction</keyword>
<dbReference type="GeneID" id="104940866"/>
<keyword evidence="5 8" id="KW-0965">Cell junction</keyword>
<dbReference type="PROSITE" id="PS01346">
    <property type="entry name" value="CLAUDIN"/>
    <property type="match status" value="1"/>
</dbReference>
<proteinExistence type="inferred from homology"/>
<reference evidence="11" key="1">
    <citation type="submission" date="2025-08" db="UniProtKB">
        <authorList>
            <consortium name="RefSeq"/>
        </authorList>
    </citation>
    <scope>IDENTIFICATION</scope>
    <source>
        <tissue evidence="11">Muscle</tissue>
    </source>
</reference>
<evidence type="ECO:0000256" key="8">
    <source>
        <dbReference type="RuleBase" id="RU060637"/>
    </source>
</evidence>
<evidence type="ECO:0000256" key="9">
    <source>
        <dbReference type="SAM" id="MobiDB-lite"/>
    </source>
</evidence>
<organism evidence="10 11">
    <name type="scientific">Notothenia coriiceps</name>
    <name type="common">black rockcod</name>
    <dbReference type="NCBI Taxonomy" id="8208"/>
    <lineage>
        <taxon>Eukaryota</taxon>
        <taxon>Metazoa</taxon>
        <taxon>Chordata</taxon>
        <taxon>Craniata</taxon>
        <taxon>Vertebrata</taxon>
        <taxon>Euteleostomi</taxon>
        <taxon>Actinopterygii</taxon>
        <taxon>Neopterygii</taxon>
        <taxon>Teleostei</taxon>
        <taxon>Neoteleostei</taxon>
        <taxon>Acanthomorphata</taxon>
        <taxon>Eupercaria</taxon>
        <taxon>Perciformes</taxon>
        <taxon>Notothenioidei</taxon>
        <taxon>Nototheniidae</taxon>
        <taxon>Notothenia</taxon>
    </lineage>
</organism>
<feature type="region of interest" description="Disordered" evidence="9">
    <location>
        <begin position="195"/>
        <end position="238"/>
    </location>
</feature>
<evidence type="ECO:0000313" key="10">
    <source>
        <dbReference type="Proteomes" id="UP000504611"/>
    </source>
</evidence>
<dbReference type="RefSeq" id="XP_010764174.1">
    <property type="nucleotide sequence ID" value="XM_010765872.1"/>
</dbReference>
<keyword evidence="7 8" id="KW-0472">Membrane</keyword>
<keyword evidence="3 8" id="KW-1003">Cell membrane</keyword>
<feature type="compositionally biased region" description="Basic and acidic residues" evidence="9">
    <location>
        <begin position="227"/>
        <end position="238"/>
    </location>
</feature>
<comment type="similarity">
    <text evidence="1 8">Belongs to the claudin family.</text>
</comment>
<feature type="transmembrane region" description="Helical" evidence="8">
    <location>
        <begin position="161"/>
        <end position="182"/>
    </location>
</feature>
<dbReference type="Gene3D" id="1.20.140.150">
    <property type="match status" value="1"/>
</dbReference>
<evidence type="ECO:0000256" key="4">
    <source>
        <dbReference type="ARBA" id="ARBA00022692"/>
    </source>
</evidence>
<dbReference type="OrthoDB" id="9827234at2759"/>
<accession>A0A6I9MBM2</accession>
<dbReference type="InterPro" id="IPR006187">
    <property type="entry name" value="Claudin"/>
</dbReference>
<comment type="subcellular location">
    <subcellularLocation>
        <location evidence="8">Cell junction</location>
        <location evidence="8">Tight junction</location>
    </subcellularLocation>
    <subcellularLocation>
        <location evidence="8">Cell membrane</location>
        <topology evidence="8">Multi-pass membrane protein</topology>
    </subcellularLocation>
</comment>
<evidence type="ECO:0000313" key="11">
    <source>
        <dbReference type="RefSeq" id="XP_010764174.1"/>
    </source>
</evidence>
<dbReference type="PANTHER" id="PTHR12002">
    <property type="entry name" value="CLAUDIN"/>
    <property type="match status" value="1"/>
</dbReference>
<dbReference type="GO" id="GO:0005198">
    <property type="term" value="F:structural molecule activity"/>
    <property type="evidence" value="ECO:0007669"/>
    <property type="project" value="InterPro"/>
</dbReference>
<feature type="transmembrane region" description="Helical" evidence="8">
    <location>
        <begin position="83"/>
        <end position="103"/>
    </location>
</feature>
<keyword evidence="4 8" id="KW-0812">Transmembrane</keyword>
<keyword evidence="6 8" id="KW-1133">Transmembrane helix</keyword>
<evidence type="ECO:0000256" key="1">
    <source>
        <dbReference type="ARBA" id="ARBA00008295"/>
    </source>
</evidence>
<evidence type="ECO:0000256" key="6">
    <source>
        <dbReference type="ARBA" id="ARBA00022989"/>
    </source>
</evidence>
<protein>
    <recommendedName>
        <fullName evidence="8">Claudin</fullName>
    </recommendedName>
</protein>
<name>A0A6I9MBM2_9TELE</name>
<sequence>MLPGSVQILAFVLALLGLLGALVATLLPSWTVSAPPRPGLPPPPPWRMQGLWMDCVSPLPGVFSCSVKPSPLTLPASLQITRASMVLCCLAAAFGLCLAALGLKCTKWGGGRRAKGHTAVAGGGFLVLAAFLCLGPASWFTFEVVAAFLKRPDGRRLQPGGALGLAFCASGFLLAGGVILCLSCPGLESRRPDHASNEDQDWFLVLQRRPPPPQKERKEAEVPPPKELSEKYRRHEYV</sequence>
<dbReference type="AlphaFoldDB" id="A0A6I9MBM2"/>
<evidence type="ECO:0000256" key="5">
    <source>
        <dbReference type="ARBA" id="ARBA00022949"/>
    </source>
</evidence>
<keyword evidence="10" id="KW-1185">Reference proteome</keyword>
<dbReference type="Proteomes" id="UP000504611">
    <property type="component" value="Unplaced"/>
</dbReference>
<dbReference type="GO" id="GO:0005923">
    <property type="term" value="C:bicellular tight junction"/>
    <property type="evidence" value="ECO:0007669"/>
    <property type="project" value="UniProtKB-SubCell"/>
</dbReference>
<dbReference type="InterPro" id="IPR017974">
    <property type="entry name" value="Claudin_CS"/>
</dbReference>
<gene>
    <name evidence="11" type="primary">LOC104940866</name>
</gene>
<evidence type="ECO:0000256" key="7">
    <source>
        <dbReference type="ARBA" id="ARBA00023136"/>
    </source>
</evidence>
<dbReference type="PRINTS" id="PR01077">
    <property type="entry name" value="CLAUDIN"/>
</dbReference>
<comment type="function">
    <text evidence="8">Claudins function as major constituents of the tight junction complexes that regulate the permeability of epithelia.</text>
</comment>
<comment type="caution">
    <text evidence="8">Lacks conserved residue(s) required for the propagation of feature annotation.</text>
</comment>
<feature type="transmembrane region" description="Helical" evidence="8">
    <location>
        <begin position="124"/>
        <end position="149"/>
    </location>
</feature>
<dbReference type="GO" id="GO:0005886">
    <property type="term" value="C:plasma membrane"/>
    <property type="evidence" value="ECO:0007669"/>
    <property type="project" value="UniProtKB-SubCell"/>
</dbReference>
<evidence type="ECO:0000256" key="3">
    <source>
        <dbReference type="ARBA" id="ARBA00022475"/>
    </source>
</evidence>
<dbReference type="KEGG" id="ncc:104940866"/>
<dbReference type="Pfam" id="PF00822">
    <property type="entry name" value="PMP22_Claudin"/>
    <property type="match status" value="1"/>
</dbReference>
<evidence type="ECO:0000256" key="2">
    <source>
        <dbReference type="ARBA" id="ARBA00022427"/>
    </source>
</evidence>